<dbReference type="EC" id="2.3.1.30" evidence="3"/>
<evidence type="ECO:0000256" key="2">
    <source>
        <dbReference type="ARBA" id="ARBA00007274"/>
    </source>
</evidence>
<dbReference type="FunFam" id="2.160.10.10:FF:000007">
    <property type="entry name" value="Serine acetyltransferase"/>
    <property type="match status" value="1"/>
</dbReference>
<keyword evidence="13" id="KW-1185">Reference proteome</keyword>
<dbReference type="Proteomes" id="UP000032360">
    <property type="component" value="Unassembled WGS sequence"/>
</dbReference>
<evidence type="ECO:0000256" key="9">
    <source>
        <dbReference type="ARBA" id="ARBA00023315"/>
    </source>
</evidence>
<keyword evidence="5" id="KW-0028">Amino-acid biosynthesis</keyword>
<dbReference type="InterPro" id="IPR011004">
    <property type="entry name" value="Trimer_LpxA-like_sf"/>
</dbReference>
<dbReference type="RefSeq" id="WP_052605421.1">
    <property type="nucleotide sequence ID" value="NZ_JXYS01000043.1"/>
</dbReference>
<dbReference type="GO" id="GO:0006535">
    <property type="term" value="P:cysteine biosynthetic process from serine"/>
    <property type="evidence" value="ECO:0007669"/>
    <property type="project" value="InterPro"/>
</dbReference>
<protein>
    <recommendedName>
        <fullName evidence="4">Serine acetyltransferase</fullName>
        <ecNumber evidence="3">2.3.1.30</ecNumber>
    </recommendedName>
</protein>
<dbReference type="PROSITE" id="PS00101">
    <property type="entry name" value="HEXAPEP_TRANSFERASES"/>
    <property type="match status" value="1"/>
</dbReference>
<feature type="domain" description="Serine acetyltransferase N-terminal" evidence="11">
    <location>
        <begin position="6"/>
        <end position="38"/>
    </location>
</feature>
<keyword evidence="7" id="KW-0677">Repeat</keyword>
<dbReference type="InterPro" id="IPR045304">
    <property type="entry name" value="LbH_SAT"/>
</dbReference>
<accession>A0A0D8HJZ4</accession>
<dbReference type="STRING" id="1280514.AXFE_17280"/>
<dbReference type="AlphaFoldDB" id="A0A0D8HJZ4"/>
<evidence type="ECO:0000256" key="10">
    <source>
        <dbReference type="ARBA" id="ARBA00049486"/>
    </source>
</evidence>
<dbReference type="Pfam" id="PF00132">
    <property type="entry name" value="Hexapep"/>
    <property type="match status" value="1"/>
</dbReference>
<dbReference type="GO" id="GO:0009001">
    <property type="term" value="F:serine O-acetyltransferase activity"/>
    <property type="evidence" value="ECO:0007669"/>
    <property type="project" value="UniProtKB-EC"/>
</dbReference>
<dbReference type="InterPro" id="IPR053376">
    <property type="entry name" value="Serine_acetyltransferase"/>
</dbReference>
<evidence type="ECO:0000313" key="12">
    <source>
        <dbReference type="EMBL" id="KJF17406.1"/>
    </source>
</evidence>
<evidence type="ECO:0000256" key="6">
    <source>
        <dbReference type="ARBA" id="ARBA00022679"/>
    </source>
</evidence>
<dbReference type="InterPro" id="IPR042122">
    <property type="entry name" value="Ser_AcTrfase_N_sf"/>
</dbReference>
<keyword evidence="8" id="KW-0198">Cysteine biosynthesis</keyword>
<comment type="pathway">
    <text evidence="1">Amino-acid biosynthesis; L-cysteine biosynthesis; L-cysteine from L-serine: step 1/2.</text>
</comment>
<evidence type="ECO:0000313" key="13">
    <source>
        <dbReference type="Proteomes" id="UP000032360"/>
    </source>
</evidence>
<dbReference type="InterPro" id="IPR010493">
    <property type="entry name" value="Ser_AcTrfase_N"/>
</dbReference>
<dbReference type="CDD" id="cd03354">
    <property type="entry name" value="LbH_SAT"/>
    <property type="match status" value="1"/>
</dbReference>
<dbReference type="Gene3D" id="1.10.3130.10">
    <property type="entry name" value="serine acetyltransferase, domain 1"/>
    <property type="match status" value="1"/>
</dbReference>
<dbReference type="GO" id="GO:0005737">
    <property type="term" value="C:cytoplasm"/>
    <property type="evidence" value="ECO:0007669"/>
    <property type="project" value="InterPro"/>
</dbReference>
<evidence type="ECO:0000256" key="5">
    <source>
        <dbReference type="ARBA" id="ARBA00022605"/>
    </source>
</evidence>
<dbReference type="Gene3D" id="2.160.10.10">
    <property type="entry name" value="Hexapeptide repeat proteins"/>
    <property type="match status" value="1"/>
</dbReference>
<evidence type="ECO:0000259" key="11">
    <source>
        <dbReference type="Pfam" id="PF06426"/>
    </source>
</evidence>
<dbReference type="PANTHER" id="PTHR42811">
    <property type="entry name" value="SERINE ACETYLTRANSFERASE"/>
    <property type="match status" value="1"/>
</dbReference>
<dbReference type="InterPro" id="IPR005881">
    <property type="entry name" value="Ser_O-AcTrfase"/>
</dbReference>
<comment type="similarity">
    <text evidence="2">Belongs to the transferase hexapeptide repeat family.</text>
</comment>
<proteinExistence type="inferred from homology"/>
<comment type="caution">
    <text evidence="12">The sequence shown here is derived from an EMBL/GenBank/DDBJ whole genome shotgun (WGS) entry which is preliminary data.</text>
</comment>
<dbReference type="NCBIfam" id="NF041874">
    <property type="entry name" value="EPS_EpsC"/>
    <property type="match status" value="1"/>
</dbReference>
<dbReference type="EMBL" id="JXYS01000043">
    <property type="protein sequence ID" value="KJF17406.1"/>
    <property type="molecule type" value="Genomic_DNA"/>
</dbReference>
<gene>
    <name evidence="12" type="primary">cysE</name>
    <name evidence="12" type="ORF">AXFE_17280</name>
</gene>
<name>A0A0D8HJZ4_9ACTN</name>
<dbReference type="SUPFAM" id="SSF51161">
    <property type="entry name" value="Trimeric LpxA-like enzymes"/>
    <property type="match status" value="1"/>
</dbReference>
<sequence>MMVLDLLRKDISAALERDPAARNRYEVVLFYPGFHAVAAYRLAHQLWQGGNHLGARTISALAYRWTGVDIHPGATIGSGFFIDHASGVVIGETAVVGDDVTMYHQVTLGGRGDQTGKRHPDIEDRVVLGAGAKVLGPIRVGHDSRIGANAVVVRDVPPGSVVVGVPGQVISRASRFEGTPLSNLEMPDAIGDGLKSLIDRVDEIAATVGQPSKKDIRPRRDGMWSYEDFSI</sequence>
<keyword evidence="6 12" id="KW-0808">Transferase</keyword>
<evidence type="ECO:0000256" key="4">
    <source>
        <dbReference type="ARBA" id="ARBA00018522"/>
    </source>
</evidence>
<dbReference type="PATRIC" id="fig|1280514.3.peg.2270"/>
<evidence type="ECO:0000256" key="3">
    <source>
        <dbReference type="ARBA" id="ARBA00013266"/>
    </source>
</evidence>
<evidence type="ECO:0000256" key="8">
    <source>
        <dbReference type="ARBA" id="ARBA00023192"/>
    </source>
</evidence>
<dbReference type="OrthoDB" id="9801456at2"/>
<dbReference type="UniPathway" id="UPA00136">
    <property type="reaction ID" value="UER00199"/>
</dbReference>
<keyword evidence="9 12" id="KW-0012">Acyltransferase</keyword>
<reference evidence="12 13" key="1">
    <citation type="submission" date="2015-01" db="EMBL/GenBank/DDBJ databases">
        <title>Draft genome of the acidophilic iron oxidizer Acidithrix ferrooxidans strain Py-F3.</title>
        <authorList>
            <person name="Poehlein A."/>
            <person name="Eisen S."/>
            <person name="Schloemann M."/>
            <person name="Johnson B.D."/>
            <person name="Daniel R."/>
            <person name="Muehling M."/>
        </authorList>
    </citation>
    <scope>NUCLEOTIDE SEQUENCE [LARGE SCALE GENOMIC DNA]</scope>
    <source>
        <strain evidence="12 13">Py-F3</strain>
    </source>
</reference>
<dbReference type="Pfam" id="PF06426">
    <property type="entry name" value="SATase_N"/>
    <property type="match status" value="1"/>
</dbReference>
<comment type="catalytic activity">
    <reaction evidence="10">
        <text>L-serine + acetyl-CoA = O-acetyl-L-serine + CoA</text>
        <dbReference type="Rhea" id="RHEA:24560"/>
        <dbReference type="ChEBI" id="CHEBI:33384"/>
        <dbReference type="ChEBI" id="CHEBI:57287"/>
        <dbReference type="ChEBI" id="CHEBI:57288"/>
        <dbReference type="ChEBI" id="CHEBI:58340"/>
        <dbReference type="EC" id="2.3.1.30"/>
    </reaction>
</comment>
<evidence type="ECO:0000256" key="7">
    <source>
        <dbReference type="ARBA" id="ARBA00022737"/>
    </source>
</evidence>
<dbReference type="InterPro" id="IPR001451">
    <property type="entry name" value="Hexapep"/>
</dbReference>
<dbReference type="NCBIfam" id="TIGR01172">
    <property type="entry name" value="cysE"/>
    <property type="match status" value="1"/>
</dbReference>
<evidence type="ECO:0000256" key="1">
    <source>
        <dbReference type="ARBA" id="ARBA00004876"/>
    </source>
</evidence>
<organism evidence="12 13">
    <name type="scientific">Acidithrix ferrooxidans</name>
    <dbReference type="NCBI Taxonomy" id="1280514"/>
    <lineage>
        <taxon>Bacteria</taxon>
        <taxon>Bacillati</taxon>
        <taxon>Actinomycetota</taxon>
        <taxon>Acidimicrobiia</taxon>
        <taxon>Acidimicrobiales</taxon>
        <taxon>Acidimicrobiaceae</taxon>
        <taxon>Acidithrix</taxon>
    </lineage>
</organism>
<dbReference type="InterPro" id="IPR018357">
    <property type="entry name" value="Hexapep_transf_CS"/>
</dbReference>